<sequence>MEALLTTQEQIMSAMETLRINFKKDGPERSQAGTHVVDTDLSMERVMLHIRCSVYSMTISLNNIN</sequence>
<proteinExistence type="predicted"/>
<reference evidence="1 2" key="1">
    <citation type="submission" date="2017-07" db="EMBL/GenBank/DDBJ databases">
        <authorList>
            <person name="Talla V."/>
            <person name="Backstrom N."/>
        </authorList>
    </citation>
    <scope>NUCLEOTIDE SEQUENCE [LARGE SCALE GENOMIC DNA]</scope>
</reference>
<organism evidence="1 2">
    <name type="scientific">Leptidea sinapis</name>
    <dbReference type="NCBI Taxonomy" id="189913"/>
    <lineage>
        <taxon>Eukaryota</taxon>
        <taxon>Metazoa</taxon>
        <taxon>Ecdysozoa</taxon>
        <taxon>Arthropoda</taxon>
        <taxon>Hexapoda</taxon>
        <taxon>Insecta</taxon>
        <taxon>Pterygota</taxon>
        <taxon>Neoptera</taxon>
        <taxon>Endopterygota</taxon>
        <taxon>Lepidoptera</taxon>
        <taxon>Glossata</taxon>
        <taxon>Ditrysia</taxon>
        <taxon>Papilionoidea</taxon>
        <taxon>Pieridae</taxon>
        <taxon>Dismorphiinae</taxon>
        <taxon>Leptidea</taxon>
    </lineage>
</organism>
<evidence type="ECO:0000313" key="2">
    <source>
        <dbReference type="Proteomes" id="UP000324832"/>
    </source>
</evidence>
<dbReference type="EMBL" id="FZQP02002582">
    <property type="protein sequence ID" value="VVC96172.1"/>
    <property type="molecule type" value="Genomic_DNA"/>
</dbReference>
<accession>A0A5E4QCZ6</accession>
<gene>
    <name evidence="1" type="ORF">LSINAPIS_LOCUS7723</name>
</gene>
<evidence type="ECO:0000313" key="1">
    <source>
        <dbReference type="EMBL" id="VVC96172.1"/>
    </source>
</evidence>
<name>A0A5E4QCZ6_9NEOP</name>
<protein>
    <submittedName>
        <fullName evidence="1">Uncharacterized protein</fullName>
    </submittedName>
</protein>
<dbReference type="Proteomes" id="UP000324832">
    <property type="component" value="Unassembled WGS sequence"/>
</dbReference>
<keyword evidence="2" id="KW-1185">Reference proteome</keyword>
<dbReference type="AlphaFoldDB" id="A0A5E4QCZ6"/>